<accession>A0A023WZ72</accession>
<reference evidence="2 3" key="1">
    <citation type="submission" date="2014-03" db="EMBL/GenBank/DDBJ databases">
        <title>Complete genome sequence of Pseudomonas stutzeri 19SMN4.</title>
        <authorList>
            <person name="Brunet-Galmes I."/>
            <person name="Nogales B."/>
            <person name="Busquets A."/>
            <person name="Pena A."/>
            <person name="Gomila M."/>
            <person name="Garcia-Valdes E."/>
            <person name="Lalucat J."/>
            <person name="Bennasar A."/>
            <person name="Bosch R."/>
        </authorList>
    </citation>
    <scope>NUCLEOTIDE SEQUENCE [LARGE SCALE GENOMIC DNA]</scope>
    <source>
        <strain evidence="2 3">19SMN4</strain>
    </source>
</reference>
<keyword evidence="1" id="KW-0472">Membrane</keyword>
<feature type="transmembrane region" description="Helical" evidence="1">
    <location>
        <begin position="50"/>
        <end position="70"/>
    </location>
</feature>
<dbReference type="PATRIC" id="fig|316.97.peg.1919"/>
<evidence type="ECO:0000313" key="2">
    <source>
        <dbReference type="EMBL" id="AHY45089.1"/>
    </source>
</evidence>
<feature type="transmembrane region" description="Helical" evidence="1">
    <location>
        <begin position="102"/>
        <end position="124"/>
    </location>
</feature>
<name>A0A023WZ72_STUST</name>
<dbReference type="Proteomes" id="UP000025238">
    <property type="component" value="Chromosome"/>
</dbReference>
<evidence type="ECO:0000313" key="3">
    <source>
        <dbReference type="Proteomes" id="UP000025238"/>
    </source>
</evidence>
<dbReference type="AlphaFoldDB" id="A0A023WZ72"/>
<keyword evidence="1" id="KW-1133">Transmembrane helix</keyword>
<keyword evidence="1" id="KW-0812">Transmembrane</keyword>
<proteinExistence type="predicted"/>
<protein>
    <submittedName>
        <fullName evidence="2">Uncharacterized protein</fullName>
    </submittedName>
</protein>
<organism evidence="2 3">
    <name type="scientific">Stutzerimonas stutzeri</name>
    <name type="common">Pseudomonas stutzeri</name>
    <dbReference type="NCBI Taxonomy" id="316"/>
    <lineage>
        <taxon>Bacteria</taxon>
        <taxon>Pseudomonadati</taxon>
        <taxon>Pseudomonadota</taxon>
        <taxon>Gammaproteobacteria</taxon>
        <taxon>Pseudomonadales</taxon>
        <taxon>Pseudomonadaceae</taxon>
        <taxon>Stutzerimonas</taxon>
    </lineage>
</organism>
<dbReference type="KEGG" id="pstu:UIB01_09605"/>
<gene>
    <name evidence="2" type="ORF">UIB01_09605</name>
</gene>
<evidence type="ECO:0000256" key="1">
    <source>
        <dbReference type="SAM" id="Phobius"/>
    </source>
</evidence>
<sequence length="163" mass="17794">MLLMRPAACEPLRGSLEFLLTPCAAKAISLPFVGLVIRTIRLNRHSTHRVVLFAVLIVRMVGLMPVVVAGRTVHAIYVLSSSLETPVPLEMEWPPWLWPNKWIIAIATGSGTTALGEMTVMLTCRMKGSDYGQHDQGYAGLALPKWQFSSAVKMGVIHGSDLG</sequence>
<feature type="transmembrane region" description="Helical" evidence="1">
    <location>
        <begin position="18"/>
        <end position="38"/>
    </location>
</feature>
<dbReference type="EMBL" id="CP007509">
    <property type="protein sequence ID" value="AHY45089.1"/>
    <property type="molecule type" value="Genomic_DNA"/>
</dbReference>